<dbReference type="InterPro" id="IPR037516">
    <property type="entry name" value="Tripartite_DENN"/>
</dbReference>
<feature type="compositionally biased region" description="Low complexity" evidence="1">
    <location>
        <begin position="497"/>
        <end position="512"/>
    </location>
</feature>
<dbReference type="Proteomes" id="UP001497525">
    <property type="component" value="Unassembled WGS sequence"/>
</dbReference>
<dbReference type="AlphaFoldDB" id="A0AAV2T4A0"/>
<feature type="region of interest" description="Disordered" evidence="1">
    <location>
        <begin position="453"/>
        <end position="516"/>
    </location>
</feature>
<dbReference type="GO" id="GO:0006897">
    <property type="term" value="P:endocytosis"/>
    <property type="evidence" value="ECO:0007669"/>
    <property type="project" value="TreeGrafter"/>
</dbReference>
<dbReference type="PANTHER" id="PTHR13196">
    <property type="entry name" value="DENN DOMAIN-CONTAINING"/>
    <property type="match status" value="1"/>
</dbReference>
<feature type="domain" description="UDENN" evidence="2">
    <location>
        <begin position="12"/>
        <end position="413"/>
    </location>
</feature>
<evidence type="ECO:0000256" key="1">
    <source>
        <dbReference type="SAM" id="MobiDB-lite"/>
    </source>
</evidence>
<dbReference type="GO" id="GO:0005085">
    <property type="term" value="F:guanyl-nucleotide exchange factor activity"/>
    <property type="evidence" value="ECO:0007669"/>
    <property type="project" value="InterPro"/>
</dbReference>
<sequence>MFSTRLRPTSTVLECIVILDVSDSSKGCVFEYCCPSGYPYQTFLAKLCEFAYPCGHKSSLSEEYTLIFTDSNGKLEFNVCLLLPLSGYIVCIRSFRPWFDLLHGLLSLINQEQLFLPDLRYHLELYVEKLIISNGLVLFDVAPSHKLTKFSMPVPDARVHPFYPRYLLEYYNTLSISNWIIIMENLLMERSVVFYSSRFQRITSCALASLSLLYPLTWVHLVYPLLSANCIDYIGCPSPFVAGIHSCLVEKVKAQLGPGILLVDLDADVIYTTEKSECCFPNVIRQWLVRRCNRSHRSILRHSHNIKSAATTAAAFLVEPYLELMAILLGGYREATSYVEPSVNSGLPSSQSGVSKANIPFDEPRPGRWFFDRNIFIGSRGRECRTYLRDLLHSQMVIEFLQSRVVLLNSDLGMIPMDDFEDTISRVPKLSRPSLPELLRRGRTGFGRLAQKIGGLKEKRSEQKRSKGAPTAFYISWPKPGQVTSNIPSPGAQTDPALLNDNDSSSNSSADLELPPIQENSTVAEMTPTSPMISNPEVFNVNYEESGPWHSLPPVGDVRLRETERTRRSLMSSILNSVPDIPPDWLKPPPDWTCPDSMLRERVSPDRGAVQRPTPVTQHVGSTDRLMVQSVVMLSPQRVTQTSDPLDLFDPYRPIRKAPEHPTASRPPNPNNDLSSFISSLDPLRATKSGDEGTNLLK</sequence>
<dbReference type="EMBL" id="CAXLJL010000079">
    <property type="protein sequence ID" value="CAL5130997.1"/>
    <property type="molecule type" value="Genomic_DNA"/>
</dbReference>
<dbReference type="InterPro" id="IPR043153">
    <property type="entry name" value="DENN_C"/>
</dbReference>
<dbReference type="InterPro" id="IPR001194">
    <property type="entry name" value="cDENN_dom"/>
</dbReference>
<dbReference type="InterPro" id="IPR040032">
    <property type="entry name" value="DENND1A/B/C"/>
</dbReference>
<dbReference type="GO" id="GO:0005829">
    <property type="term" value="C:cytosol"/>
    <property type="evidence" value="ECO:0007669"/>
    <property type="project" value="TreeGrafter"/>
</dbReference>
<organism evidence="3 4">
    <name type="scientific">Calicophoron daubneyi</name>
    <name type="common">Rumen fluke</name>
    <name type="synonym">Paramphistomum daubneyi</name>
    <dbReference type="NCBI Taxonomy" id="300641"/>
    <lineage>
        <taxon>Eukaryota</taxon>
        <taxon>Metazoa</taxon>
        <taxon>Spiralia</taxon>
        <taxon>Lophotrochozoa</taxon>
        <taxon>Platyhelminthes</taxon>
        <taxon>Trematoda</taxon>
        <taxon>Digenea</taxon>
        <taxon>Plagiorchiida</taxon>
        <taxon>Pronocephalata</taxon>
        <taxon>Paramphistomoidea</taxon>
        <taxon>Paramphistomidae</taxon>
        <taxon>Calicophoron</taxon>
    </lineage>
</organism>
<dbReference type="SMART" id="SM00799">
    <property type="entry name" value="DENN"/>
    <property type="match status" value="1"/>
</dbReference>
<evidence type="ECO:0000259" key="2">
    <source>
        <dbReference type="PROSITE" id="PS50211"/>
    </source>
</evidence>
<dbReference type="Pfam" id="PF02141">
    <property type="entry name" value="DENN"/>
    <property type="match status" value="1"/>
</dbReference>
<reference evidence="3" key="1">
    <citation type="submission" date="2024-06" db="EMBL/GenBank/DDBJ databases">
        <authorList>
            <person name="Liu X."/>
            <person name="Lenzi L."/>
            <person name="Haldenby T S."/>
            <person name="Uol C."/>
        </authorList>
    </citation>
    <scope>NUCLEOTIDE SEQUENCE</scope>
</reference>
<dbReference type="PROSITE" id="PS50211">
    <property type="entry name" value="DENN"/>
    <property type="match status" value="1"/>
</dbReference>
<comment type="caution">
    <text evidence="3">The sequence shown here is derived from an EMBL/GenBank/DDBJ whole genome shotgun (WGS) entry which is preliminary data.</text>
</comment>
<feature type="region of interest" description="Disordered" evidence="1">
    <location>
        <begin position="638"/>
        <end position="698"/>
    </location>
</feature>
<dbReference type="Gene3D" id="3.30.450.200">
    <property type="match status" value="1"/>
</dbReference>
<dbReference type="PANTHER" id="PTHR13196:SF14">
    <property type="entry name" value="UDENN DOMAIN-CONTAINING PROTEIN"/>
    <property type="match status" value="1"/>
</dbReference>
<protein>
    <recommendedName>
        <fullName evidence="2">UDENN domain-containing protein</fullName>
    </recommendedName>
</protein>
<proteinExistence type="predicted"/>
<evidence type="ECO:0000313" key="3">
    <source>
        <dbReference type="EMBL" id="CAL5130997.1"/>
    </source>
</evidence>
<accession>A0AAV2T4A0</accession>
<feature type="compositionally biased region" description="Basic and acidic residues" evidence="1">
    <location>
        <begin position="455"/>
        <end position="465"/>
    </location>
</feature>
<dbReference type="GO" id="GO:0032456">
    <property type="term" value="P:endocytic recycling"/>
    <property type="evidence" value="ECO:0007669"/>
    <property type="project" value="TreeGrafter"/>
</dbReference>
<feature type="compositionally biased region" description="Polar residues" evidence="1">
    <location>
        <begin position="482"/>
        <end position="492"/>
    </location>
</feature>
<dbReference type="GO" id="GO:1901981">
    <property type="term" value="F:phosphatidylinositol phosphate binding"/>
    <property type="evidence" value="ECO:0007669"/>
    <property type="project" value="TreeGrafter"/>
</dbReference>
<name>A0AAV2T4A0_CALDB</name>
<dbReference type="Gene3D" id="3.40.50.11500">
    <property type="match status" value="1"/>
</dbReference>
<evidence type="ECO:0000313" key="4">
    <source>
        <dbReference type="Proteomes" id="UP001497525"/>
    </source>
</evidence>
<gene>
    <name evidence="3" type="ORF">CDAUBV1_LOCUS3193</name>
</gene>